<dbReference type="PROSITE" id="PS51295">
    <property type="entry name" value="CRM"/>
    <property type="match status" value="3"/>
</dbReference>
<keyword evidence="8" id="KW-0934">Plastid</keyword>
<keyword evidence="18" id="KW-0342">GTP-binding</keyword>
<evidence type="ECO:0000256" key="15">
    <source>
        <dbReference type="ARBA" id="ARBA00022842"/>
    </source>
</evidence>
<dbReference type="SUPFAM" id="SSF55307">
    <property type="entry name" value="Tubulin C-terminal domain-like"/>
    <property type="match status" value="1"/>
</dbReference>
<evidence type="ECO:0000256" key="4">
    <source>
        <dbReference type="ARBA" id="ARBA00009636"/>
    </source>
</evidence>
<keyword evidence="29" id="KW-1185">Reference proteome</keyword>
<feature type="domain" description="CRM" evidence="27">
    <location>
        <begin position="167"/>
        <end position="266"/>
    </location>
</feature>
<evidence type="ECO:0000256" key="7">
    <source>
        <dbReference type="ARBA" id="ARBA00022528"/>
    </source>
</evidence>
<dbReference type="GO" id="GO:0005874">
    <property type="term" value="C:microtubule"/>
    <property type="evidence" value="ECO:0007669"/>
    <property type="project" value="UniProtKB-KW"/>
</dbReference>
<keyword evidence="12" id="KW-0677">Repeat</keyword>
<keyword evidence="25" id="KW-0175">Coiled coil</keyword>
<dbReference type="GO" id="GO:0003729">
    <property type="term" value="F:mRNA binding"/>
    <property type="evidence" value="ECO:0007669"/>
    <property type="project" value="InterPro"/>
</dbReference>
<evidence type="ECO:0000256" key="21">
    <source>
        <dbReference type="ARBA" id="ARBA00023274"/>
    </source>
</evidence>
<evidence type="ECO:0000256" key="25">
    <source>
        <dbReference type="SAM" id="Coils"/>
    </source>
</evidence>
<dbReference type="InterPro" id="IPR017975">
    <property type="entry name" value="Tubulin_CS"/>
</dbReference>
<evidence type="ECO:0000256" key="17">
    <source>
        <dbReference type="ARBA" id="ARBA00022946"/>
    </source>
</evidence>
<evidence type="ECO:0000256" key="2">
    <source>
        <dbReference type="ARBA" id="ARBA00004245"/>
    </source>
</evidence>
<dbReference type="SMART" id="SM01103">
    <property type="entry name" value="CRS1_YhbY"/>
    <property type="match status" value="3"/>
</dbReference>
<dbReference type="Gene3D" id="3.30.110.60">
    <property type="entry name" value="YhbY-like"/>
    <property type="match status" value="3"/>
</dbReference>
<evidence type="ECO:0000256" key="10">
    <source>
        <dbReference type="ARBA" id="ARBA00022701"/>
    </source>
</evidence>
<dbReference type="GO" id="GO:0046872">
    <property type="term" value="F:metal ion binding"/>
    <property type="evidence" value="ECO:0007669"/>
    <property type="project" value="UniProtKB-KW"/>
</dbReference>
<feature type="compositionally biased region" description="Pro residues" evidence="26">
    <location>
        <begin position="34"/>
        <end position="47"/>
    </location>
</feature>
<gene>
    <name evidence="28" type="ORF">NCGR_LOCUS48919</name>
</gene>
<evidence type="ECO:0000256" key="13">
    <source>
        <dbReference type="ARBA" id="ARBA00022741"/>
    </source>
</evidence>
<feature type="domain" description="CRM" evidence="27">
    <location>
        <begin position="593"/>
        <end position="693"/>
    </location>
</feature>
<dbReference type="GO" id="GO:0005525">
    <property type="term" value="F:GTP binding"/>
    <property type="evidence" value="ECO:0007669"/>
    <property type="project" value="UniProtKB-KW"/>
</dbReference>
<comment type="subcellular location">
    <subcellularLocation>
        <location evidence="2">Cytoplasm</location>
        <location evidence="2">Cytoskeleton</location>
    </subcellularLocation>
    <subcellularLocation>
        <location evidence="3">Plastid</location>
        <location evidence="3">Chloroplast stroma</location>
    </subcellularLocation>
</comment>
<evidence type="ECO:0000256" key="11">
    <source>
        <dbReference type="ARBA" id="ARBA00022723"/>
    </source>
</evidence>
<organism evidence="28 29">
    <name type="scientific">Miscanthus lutarioriparius</name>
    <dbReference type="NCBI Taxonomy" id="422564"/>
    <lineage>
        <taxon>Eukaryota</taxon>
        <taxon>Viridiplantae</taxon>
        <taxon>Streptophyta</taxon>
        <taxon>Embryophyta</taxon>
        <taxon>Tracheophyta</taxon>
        <taxon>Spermatophyta</taxon>
        <taxon>Magnoliopsida</taxon>
        <taxon>Liliopsida</taxon>
        <taxon>Poales</taxon>
        <taxon>Poaceae</taxon>
        <taxon>PACMAD clade</taxon>
        <taxon>Panicoideae</taxon>
        <taxon>Andropogonodae</taxon>
        <taxon>Andropogoneae</taxon>
        <taxon>Saccharinae</taxon>
        <taxon>Miscanthus</taxon>
    </lineage>
</organism>
<dbReference type="PROSITE" id="PS00227">
    <property type="entry name" value="TUBULIN"/>
    <property type="match status" value="1"/>
</dbReference>
<dbReference type="PRINTS" id="PR01162">
    <property type="entry name" value="ALPHATUBULIN"/>
</dbReference>
<comment type="function">
    <text evidence="22">Tubulin is the major constituent of microtubules, a cylinder consisting of laterally associated linear protofilaments composed of alpha- and beta-tubulin heterodimers. Microtubules grow by the addition of GTP-tubulin dimers to the microtubule end, where a stabilizing cap forms. Below the cap, tubulin dimers are in GDP-bound state, owing to GTPase activity of alpha-tubulin.</text>
</comment>
<dbReference type="Pfam" id="PF00091">
    <property type="entry name" value="Tubulin"/>
    <property type="match status" value="1"/>
</dbReference>
<evidence type="ECO:0000256" key="16">
    <source>
        <dbReference type="ARBA" id="ARBA00022884"/>
    </source>
</evidence>
<evidence type="ECO:0000256" key="23">
    <source>
        <dbReference type="ARBA" id="ARBA00049117"/>
    </source>
</evidence>
<dbReference type="Pfam" id="PF01985">
    <property type="entry name" value="CRS1_YhbY"/>
    <property type="match status" value="3"/>
</dbReference>
<dbReference type="EMBL" id="CAJGYO010000013">
    <property type="protein sequence ID" value="CAD6265614.1"/>
    <property type="molecule type" value="Genomic_DNA"/>
</dbReference>
<evidence type="ECO:0000256" key="24">
    <source>
        <dbReference type="PROSITE-ProRule" id="PRU00626"/>
    </source>
</evidence>
<evidence type="ECO:0000256" key="8">
    <source>
        <dbReference type="ARBA" id="ARBA00022640"/>
    </source>
</evidence>
<dbReference type="AlphaFoldDB" id="A0A811R6H7"/>
<evidence type="ECO:0000313" key="28">
    <source>
        <dbReference type="EMBL" id="CAD6265614.1"/>
    </source>
</evidence>
<keyword evidence="9" id="KW-0507">mRNA processing</keyword>
<dbReference type="SMART" id="SM00864">
    <property type="entry name" value="Tubulin"/>
    <property type="match status" value="1"/>
</dbReference>
<evidence type="ECO:0000256" key="1">
    <source>
        <dbReference type="ARBA" id="ARBA00001946"/>
    </source>
</evidence>
<evidence type="ECO:0000256" key="3">
    <source>
        <dbReference type="ARBA" id="ARBA00004470"/>
    </source>
</evidence>
<evidence type="ECO:0000256" key="18">
    <source>
        <dbReference type="ARBA" id="ARBA00023134"/>
    </source>
</evidence>
<evidence type="ECO:0000256" key="14">
    <source>
        <dbReference type="ARBA" id="ARBA00022801"/>
    </source>
</evidence>
<evidence type="ECO:0000256" key="5">
    <source>
        <dbReference type="ARBA" id="ARBA00011747"/>
    </source>
</evidence>
<dbReference type="Gene3D" id="3.40.50.1440">
    <property type="entry name" value="Tubulin/FtsZ, GTPase domain"/>
    <property type="match status" value="1"/>
</dbReference>
<comment type="similarity">
    <text evidence="4">Belongs to the tubulin family.</text>
</comment>
<dbReference type="InterPro" id="IPR037103">
    <property type="entry name" value="Tubulin/FtsZ-like_C"/>
</dbReference>
<dbReference type="InterPro" id="IPR045278">
    <property type="entry name" value="CRS1/CFM2/CFM3"/>
</dbReference>
<dbReference type="SUPFAM" id="SSF75471">
    <property type="entry name" value="YhbY-like"/>
    <property type="match status" value="3"/>
</dbReference>
<comment type="catalytic activity">
    <reaction evidence="23">
        <text>GTP + H2O = GDP + phosphate + H(+)</text>
        <dbReference type="Rhea" id="RHEA:19669"/>
        <dbReference type="ChEBI" id="CHEBI:15377"/>
        <dbReference type="ChEBI" id="CHEBI:15378"/>
        <dbReference type="ChEBI" id="CHEBI:37565"/>
        <dbReference type="ChEBI" id="CHEBI:43474"/>
        <dbReference type="ChEBI" id="CHEBI:58189"/>
    </reaction>
    <physiologicalReaction direction="left-to-right" evidence="23">
        <dbReference type="Rhea" id="RHEA:19670"/>
    </physiologicalReaction>
</comment>
<dbReference type="GO" id="GO:0000373">
    <property type="term" value="P:Group II intron splicing"/>
    <property type="evidence" value="ECO:0007669"/>
    <property type="project" value="UniProtKB-ARBA"/>
</dbReference>
<keyword evidence="13" id="KW-0547">Nucleotide-binding</keyword>
<accession>A0A811R6H7</accession>
<comment type="cofactor">
    <cofactor evidence="1">
        <name>Mg(2+)</name>
        <dbReference type="ChEBI" id="CHEBI:18420"/>
    </cofactor>
</comment>
<dbReference type="FunFam" id="3.30.1330.20:FF:000022">
    <property type="entry name" value="Tubulin alpha chain"/>
    <property type="match status" value="1"/>
</dbReference>
<feature type="coiled-coil region" evidence="25">
    <location>
        <begin position="548"/>
        <end position="575"/>
    </location>
</feature>
<comment type="caution">
    <text evidence="28">The sequence shown here is derived from an EMBL/GenBank/DDBJ whole genome shotgun (WGS) entry which is preliminary data.</text>
</comment>
<dbReference type="InterPro" id="IPR001890">
    <property type="entry name" value="RNA-binding_CRM"/>
</dbReference>
<evidence type="ECO:0000256" key="20">
    <source>
        <dbReference type="ARBA" id="ARBA00023212"/>
    </source>
</evidence>
<dbReference type="SUPFAM" id="SSF52490">
    <property type="entry name" value="Tubulin nucleotide-binding domain-like"/>
    <property type="match status" value="1"/>
</dbReference>
<dbReference type="InterPro" id="IPR003008">
    <property type="entry name" value="Tubulin_FtsZ_GTPase"/>
</dbReference>
<evidence type="ECO:0000256" key="26">
    <source>
        <dbReference type="SAM" id="MobiDB-lite"/>
    </source>
</evidence>
<dbReference type="GO" id="GO:0005200">
    <property type="term" value="F:structural constituent of cytoskeleton"/>
    <property type="evidence" value="ECO:0007669"/>
    <property type="project" value="InterPro"/>
</dbReference>
<dbReference type="InterPro" id="IPR036525">
    <property type="entry name" value="Tubulin/FtsZ_GTPase_sf"/>
</dbReference>
<proteinExistence type="inferred from homology"/>
<keyword evidence="15" id="KW-0460">Magnesium</keyword>
<dbReference type="FunFam" id="3.30.110.60:FF:000002">
    <property type="entry name" value="CRS2-associated factor 1, chloroplastic"/>
    <property type="match status" value="1"/>
</dbReference>
<dbReference type="Proteomes" id="UP000604825">
    <property type="component" value="Unassembled WGS sequence"/>
</dbReference>
<evidence type="ECO:0000259" key="27">
    <source>
        <dbReference type="PROSITE" id="PS51295"/>
    </source>
</evidence>
<dbReference type="FunFam" id="3.40.50.1440:FF:000004">
    <property type="entry name" value="Tubulin alpha chain"/>
    <property type="match status" value="1"/>
</dbReference>
<keyword evidence="14" id="KW-0378">Hydrolase</keyword>
<keyword evidence="16 24" id="KW-0694">RNA-binding</keyword>
<dbReference type="GO" id="GO:0006397">
    <property type="term" value="P:mRNA processing"/>
    <property type="evidence" value="ECO:0007669"/>
    <property type="project" value="UniProtKB-KW"/>
</dbReference>
<dbReference type="GO" id="GO:0016787">
    <property type="term" value="F:hydrolase activity"/>
    <property type="evidence" value="ECO:0007669"/>
    <property type="project" value="UniProtKB-KW"/>
</dbReference>
<dbReference type="GO" id="GO:1990904">
    <property type="term" value="C:ribonucleoprotein complex"/>
    <property type="evidence" value="ECO:0007669"/>
    <property type="project" value="UniProtKB-KW"/>
</dbReference>
<keyword evidence="11" id="KW-0479">Metal-binding</keyword>
<keyword evidence="21" id="KW-0687">Ribonucleoprotein</keyword>
<dbReference type="InterPro" id="IPR008280">
    <property type="entry name" value="Tub_FtsZ_C"/>
</dbReference>
<keyword evidence="17" id="KW-0809">Transit peptide</keyword>
<feature type="compositionally biased region" description="Pro residues" evidence="26">
    <location>
        <begin position="1"/>
        <end position="21"/>
    </location>
</feature>
<sequence>MLPPPLPLFSPSPKAPPPPPWLHGSSTQSRDSAPPVPPPPAEATPPKPRTDSPKLAPARKSTKTTAKPLTAGVPGGRTHRAVLGIIRRVRSLELSDAPKPSSVHTSNAGAAAAFHLPIEPSPPREPGQEVVGKAKPRAVPWAAARDEGLKVALRREKKPREPTRAETELETDELDRLRRLARGMGRWVRAKKAGVTDEVVKEMRREWASTGGEELAAVRIVEPLRRSMDRAREILEIKTGGLVVWTKGDIHFVYRGSKYQQNAKHSHTSLTNVHKGSLVKHNVRTTLLKYGSEGPALINSYGEADDAFQENNQSICDQKDEEPVKGTLYEREVNRLLDTLGPRFVDWWWDTPLPVDADLLPEFVLGFKTPFRQCPPSVRLTLADEELTYLRKLARPLPTHFALGRNTRLQGLAAAILKLWEKSLIAKIAVKVGIQNTNNEQMAWNLKHLTGGTVILRNKYFIILYRGKDFLPGGVAQTVIQREAQVHDEQVKEEEARLKAVDSLQMVGELSSEESSVGTFREYQDFHADLVHENTEKSNIMIELGAEKYRLEKELKDHEWKLSILNKKIERSNQALAKLHSSWSPSDQSADRELLTEEEKMMFRRIGCKMDGLVLLGRRGIFDGVIEEIHQHWKHKEVVKVITKQNQARQIMYTANLLEVETGGILIAVEKLTTSHAIILYRGKNYRRPAKSSFSNLLTKREALRRSIEVQRRGADGQMPGDKTIGGGDDAFNTFFSETGAGKHVPRAVFVDLEPTVIDEVRTGTYRQLFHPEQLISGKEDAANNFARGHYTIGKEIVDLCLDRMRKLEDNCTGLQGFLVFNAVGGGTGSGLGSLLLERLFVDYDKKSKLGFTVYPSPQVSTSVVEPYNSVLSTHSLLEHTDVVVLLDNEAIYDICRRSLDIERPTYTNLNRLVSQVISSLTASLRFDGALNVDVNEFQTNLVPYPRIHFMLSSYAPVISAEKAYHEQLSMAEITNSAFEPSSMMAKCNPAMASTWPAA</sequence>
<keyword evidence="6" id="KW-0963">Cytoplasm</keyword>
<protein>
    <recommendedName>
        <fullName evidence="27">CRM domain-containing protein</fullName>
    </recommendedName>
</protein>
<keyword evidence="19" id="KW-0508">mRNA splicing</keyword>
<dbReference type="OrthoDB" id="551352at2759"/>
<name>A0A811R6H7_9POAL</name>
<dbReference type="InterPro" id="IPR000217">
    <property type="entry name" value="Tubulin"/>
</dbReference>
<dbReference type="InterPro" id="IPR035920">
    <property type="entry name" value="YhbY-like_sf"/>
</dbReference>
<feature type="domain" description="CRM" evidence="27">
    <location>
        <begin position="380"/>
        <end position="477"/>
    </location>
</feature>
<dbReference type="Gene3D" id="3.30.1330.20">
    <property type="entry name" value="Tubulin/FtsZ, C-terminal domain"/>
    <property type="match status" value="1"/>
</dbReference>
<dbReference type="Pfam" id="PF03953">
    <property type="entry name" value="Tubulin_C"/>
    <property type="match status" value="1"/>
</dbReference>
<dbReference type="InterPro" id="IPR018316">
    <property type="entry name" value="Tubulin/FtsZ_2-layer-sand-dom"/>
</dbReference>
<comment type="subunit">
    <text evidence="5">Dimer of alpha and beta chains. A typical microtubule is a hollow water-filled tube with an outer diameter of 25 nm and an inner diameter of 15 nM. Alpha-beta heterodimers associate head-to-tail to form protofilaments running lengthwise along the microtubule wall with the beta-tubulin subunit facing the microtubule plus end conferring a structural polarity. Microtubules usually have 13 protofilaments but different protofilament numbers can be found in some organisms and specialized cells.</text>
</comment>
<evidence type="ECO:0000256" key="6">
    <source>
        <dbReference type="ARBA" id="ARBA00022490"/>
    </source>
</evidence>
<keyword evidence="10" id="KW-0493">Microtubule</keyword>
<evidence type="ECO:0000256" key="19">
    <source>
        <dbReference type="ARBA" id="ARBA00023187"/>
    </source>
</evidence>
<dbReference type="GO" id="GO:0007017">
    <property type="term" value="P:microtubule-based process"/>
    <property type="evidence" value="ECO:0007669"/>
    <property type="project" value="InterPro"/>
</dbReference>
<evidence type="ECO:0000256" key="22">
    <source>
        <dbReference type="ARBA" id="ARBA00034296"/>
    </source>
</evidence>
<dbReference type="InterPro" id="IPR002452">
    <property type="entry name" value="Alpha_tubulin"/>
</dbReference>
<keyword evidence="20" id="KW-0206">Cytoskeleton</keyword>
<reference evidence="28" key="1">
    <citation type="submission" date="2020-10" db="EMBL/GenBank/DDBJ databases">
        <authorList>
            <person name="Han B."/>
            <person name="Lu T."/>
            <person name="Zhao Q."/>
            <person name="Huang X."/>
            <person name="Zhao Y."/>
        </authorList>
    </citation>
    <scope>NUCLEOTIDE SEQUENCE</scope>
</reference>
<evidence type="ECO:0000256" key="9">
    <source>
        <dbReference type="ARBA" id="ARBA00022664"/>
    </source>
</evidence>
<keyword evidence="7" id="KW-0150">Chloroplast</keyword>
<evidence type="ECO:0000256" key="12">
    <source>
        <dbReference type="ARBA" id="ARBA00022737"/>
    </source>
</evidence>
<dbReference type="GO" id="GO:0009570">
    <property type="term" value="C:chloroplast stroma"/>
    <property type="evidence" value="ECO:0007669"/>
    <property type="project" value="UniProtKB-SubCell"/>
</dbReference>
<evidence type="ECO:0000313" key="29">
    <source>
        <dbReference type="Proteomes" id="UP000604825"/>
    </source>
</evidence>
<dbReference type="PANTHER" id="PTHR31846:SF10">
    <property type="entry name" value="CHLOROPLASTIC GROUP IIA INTRON SPLICING FACILITATOR CRS1, CHLOROPLASTIC"/>
    <property type="match status" value="1"/>
</dbReference>
<feature type="region of interest" description="Disordered" evidence="26">
    <location>
        <begin position="1"/>
        <end position="78"/>
    </location>
</feature>
<dbReference type="PANTHER" id="PTHR31846">
    <property type="entry name" value="CRS1 / YHBY (CRM) DOMAIN-CONTAINING PROTEIN"/>
    <property type="match status" value="1"/>
</dbReference>
<dbReference type="PRINTS" id="PR01161">
    <property type="entry name" value="TUBULIN"/>
</dbReference>